<protein>
    <submittedName>
        <fullName evidence="2">Uncharacterized protein</fullName>
    </submittedName>
</protein>
<proteinExistence type="predicted"/>
<evidence type="ECO:0000256" key="1">
    <source>
        <dbReference type="SAM" id="MobiDB-lite"/>
    </source>
</evidence>
<gene>
    <name evidence="2" type="ORF">M422DRAFT_29767</name>
</gene>
<name>A0A0C9VF91_SPHS4</name>
<organism evidence="2 3">
    <name type="scientific">Sphaerobolus stellatus (strain SS14)</name>
    <dbReference type="NCBI Taxonomy" id="990650"/>
    <lineage>
        <taxon>Eukaryota</taxon>
        <taxon>Fungi</taxon>
        <taxon>Dikarya</taxon>
        <taxon>Basidiomycota</taxon>
        <taxon>Agaricomycotina</taxon>
        <taxon>Agaricomycetes</taxon>
        <taxon>Phallomycetidae</taxon>
        <taxon>Geastrales</taxon>
        <taxon>Sphaerobolaceae</taxon>
        <taxon>Sphaerobolus</taxon>
    </lineage>
</organism>
<accession>A0A0C9VF91</accession>
<sequence length="604" mass="69428">MFHVESNLRIVRQVLNITRLQIRGKHSGYIQLPKFKYYQHAAMSLKRPRGLDAWAWERSNMFIRQSALPSQFKDVLYTVQKLVGQKLNSSALNLFLQTLSQTLHGSQRPAAYELAISLFTHSDDLHSAITLLEAMSKYRMPVHVTTLMRVFRLAYDQSASYHSIPLEQIRNSFLGALSKLDEGEFRDILTYLFGHDSRELVFALETYKALKPEWIPPPPVYSMVIQAFNERKDADNARIWLDKYRESRRKVTLSQSSAATPTKTEIGDSVTPMTGPLERPPRWGDPQDNYECSPYTSYVIGLRNLSEAQVDKLESVLGQIEEDNVEIDIKFYNGVLRVYSRWKLFPQAVAYIVMVRSKSYVFPDADTYGTIFLVLRRSISETKHGYIVTNHRGLRLRTVFSEMITLDAVRTSTVTTKIPHRIIGTTALFYALQAFMEARDYSAALVALRFLKKYDYFVSYRSRSQESWSELMLQVEQRVIAKLSHRLYRIDQKAWASRFLGYRRPSKIDKSDGAVTLILKTIQGLETQDVFARIEEFLTRALLAEMSISAPQRSIAVRGNEKAEAEIAKAMAEMAPSEEGVDKMRERIRKLTERGSTVTSDNKD</sequence>
<reference evidence="2 3" key="1">
    <citation type="submission" date="2014-06" db="EMBL/GenBank/DDBJ databases">
        <title>Evolutionary Origins and Diversification of the Mycorrhizal Mutualists.</title>
        <authorList>
            <consortium name="DOE Joint Genome Institute"/>
            <consortium name="Mycorrhizal Genomics Consortium"/>
            <person name="Kohler A."/>
            <person name="Kuo A."/>
            <person name="Nagy L.G."/>
            <person name="Floudas D."/>
            <person name="Copeland A."/>
            <person name="Barry K.W."/>
            <person name="Cichocki N."/>
            <person name="Veneault-Fourrey C."/>
            <person name="LaButti K."/>
            <person name="Lindquist E.A."/>
            <person name="Lipzen A."/>
            <person name="Lundell T."/>
            <person name="Morin E."/>
            <person name="Murat C."/>
            <person name="Riley R."/>
            <person name="Ohm R."/>
            <person name="Sun H."/>
            <person name="Tunlid A."/>
            <person name="Henrissat B."/>
            <person name="Grigoriev I.V."/>
            <person name="Hibbett D.S."/>
            <person name="Martin F."/>
        </authorList>
    </citation>
    <scope>NUCLEOTIDE SEQUENCE [LARGE SCALE GENOMIC DNA]</scope>
    <source>
        <strain evidence="2 3">SS14</strain>
    </source>
</reference>
<keyword evidence="3" id="KW-1185">Reference proteome</keyword>
<dbReference type="EMBL" id="KN837111">
    <property type="protein sequence ID" value="KIJ45674.1"/>
    <property type="molecule type" value="Genomic_DNA"/>
</dbReference>
<dbReference type="OrthoDB" id="185373at2759"/>
<dbReference type="Proteomes" id="UP000054279">
    <property type="component" value="Unassembled WGS sequence"/>
</dbReference>
<evidence type="ECO:0000313" key="3">
    <source>
        <dbReference type="Proteomes" id="UP000054279"/>
    </source>
</evidence>
<evidence type="ECO:0000313" key="2">
    <source>
        <dbReference type="EMBL" id="KIJ45674.1"/>
    </source>
</evidence>
<dbReference type="HOGENOM" id="CLU_452105_0_0_1"/>
<feature type="region of interest" description="Disordered" evidence="1">
    <location>
        <begin position="252"/>
        <end position="286"/>
    </location>
</feature>
<dbReference type="AlphaFoldDB" id="A0A0C9VF91"/>
<feature type="compositionally biased region" description="Polar residues" evidence="1">
    <location>
        <begin position="252"/>
        <end position="263"/>
    </location>
</feature>